<evidence type="ECO:0000256" key="2">
    <source>
        <dbReference type="ARBA" id="ARBA00022729"/>
    </source>
</evidence>
<dbReference type="AlphaFoldDB" id="A0A2T4U029"/>
<evidence type="ECO:0000256" key="4">
    <source>
        <dbReference type="ARBA" id="ARBA00023157"/>
    </source>
</evidence>
<keyword evidence="2" id="KW-0732">Signal</keyword>
<protein>
    <recommendedName>
        <fullName evidence="6">Thioredoxin domain-containing protein</fullName>
    </recommendedName>
</protein>
<proteinExistence type="inferred from homology"/>
<organism evidence="7 8">
    <name type="scientific">Candidatus Methylomirabilis limnetica</name>
    <dbReference type="NCBI Taxonomy" id="2033718"/>
    <lineage>
        <taxon>Bacteria</taxon>
        <taxon>Candidatus Methylomirabilota</taxon>
        <taxon>Candidatus Methylomirabilia</taxon>
        <taxon>Candidatus Methylomirabilales</taxon>
        <taxon>Candidatus Methylomirabilaceae</taxon>
        <taxon>Candidatus Methylomirabilis</taxon>
    </lineage>
</organism>
<dbReference type="Pfam" id="PF13462">
    <property type="entry name" value="Thioredoxin_4"/>
    <property type="match status" value="1"/>
</dbReference>
<keyword evidence="4" id="KW-1015">Disulfide bond</keyword>
<dbReference type="Pfam" id="PF13624">
    <property type="entry name" value="SurA_N_3"/>
    <property type="match status" value="1"/>
</dbReference>
<dbReference type="InterPro" id="IPR036249">
    <property type="entry name" value="Thioredoxin-like_sf"/>
</dbReference>
<dbReference type="InterPro" id="IPR012336">
    <property type="entry name" value="Thioredoxin-like_fold"/>
</dbReference>
<name>A0A2T4U029_9BACT</name>
<dbReference type="GO" id="GO:0016491">
    <property type="term" value="F:oxidoreductase activity"/>
    <property type="evidence" value="ECO:0007669"/>
    <property type="project" value="UniProtKB-KW"/>
</dbReference>
<keyword evidence="8" id="KW-1185">Reference proteome</keyword>
<dbReference type="InterPro" id="IPR013766">
    <property type="entry name" value="Thioredoxin_domain"/>
</dbReference>
<dbReference type="Gene3D" id="1.10.4030.10">
    <property type="entry name" value="Porin chaperone SurA, peptide-binding domain"/>
    <property type="match status" value="1"/>
</dbReference>
<accession>A0A2T4U029</accession>
<evidence type="ECO:0000256" key="5">
    <source>
        <dbReference type="ARBA" id="ARBA00023284"/>
    </source>
</evidence>
<dbReference type="InterPro" id="IPR027304">
    <property type="entry name" value="Trigger_fact/SurA_dom_sf"/>
</dbReference>
<reference evidence="7 8" key="1">
    <citation type="submission" date="2017-09" db="EMBL/GenBank/DDBJ databases">
        <title>Bloom of a denitrifying methanotroph, Candidatus Methylomirabilis limnetica, in a deep stratified lake.</title>
        <authorList>
            <person name="Graf J.S."/>
            <person name="Marchant H.K."/>
            <person name="Tienken D."/>
            <person name="Hach P.F."/>
            <person name="Brand A."/>
            <person name="Schubert C.J."/>
            <person name="Kuypers M.M."/>
            <person name="Milucka J."/>
        </authorList>
    </citation>
    <scope>NUCLEOTIDE SEQUENCE [LARGE SCALE GENOMIC DNA]</scope>
    <source>
        <strain evidence="7 8">Zug</strain>
    </source>
</reference>
<dbReference type="PANTHER" id="PTHR13887">
    <property type="entry name" value="GLUTATHIONE S-TRANSFERASE KAPPA"/>
    <property type="match status" value="1"/>
</dbReference>
<dbReference type="Proteomes" id="UP000241436">
    <property type="component" value="Unassembled WGS sequence"/>
</dbReference>
<evidence type="ECO:0000256" key="3">
    <source>
        <dbReference type="ARBA" id="ARBA00023002"/>
    </source>
</evidence>
<evidence type="ECO:0000313" key="8">
    <source>
        <dbReference type="Proteomes" id="UP000241436"/>
    </source>
</evidence>
<comment type="caution">
    <text evidence="7">The sequence shown here is derived from an EMBL/GenBank/DDBJ whole genome shotgun (WGS) entry which is preliminary data.</text>
</comment>
<evidence type="ECO:0000259" key="6">
    <source>
        <dbReference type="PROSITE" id="PS51352"/>
    </source>
</evidence>
<dbReference type="Gene3D" id="3.40.30.10">
    <property type="entry name" value="Glutaredoxin"/>
    <property type="match status" value="1"/>
</dbReference>
<evidence type="ECO:0000256" key="1">
    <source>
        <dbReference type="ARBA" id="ARBA00005791"/>
    </source>
</evidence>
<dbReference type="EMBL" id="NVQC01000013">
    <property type="protein sequence ID" value="PTL36736.1"/>
    <property type="molecule type" value="Genomic_DNA"/>
</dbReference>
<sequence>MSKECIMLLVGKSRSEGRAIAIGVAFLLWAVLFEQSAFGGGPPAKSVDPGVAAKVGDQIVTLDELEKALAPQLAKLQDQKFQLMASKLEELIAGRLLALEAKRRAITVEELLKAEVTSKAPGVTDTEVTAFITQNKARLQGQEAEIRPKVREHLVGQKLQETRSTYLAGLLQRAKVERFLEEPEPIRIPVSAEGAFAQGPKDAPITIVEFSDFQCPYCSRVIATLKEVVRLYPKQVRLAFRDFPIAGLHPKALKAAEAARCAGEKGKFWEYHDLLFESQAQATPADFKRFAEQLKLDANSFATCLDSGRHAAAVAADVQEGTRLGITGTPTLFINGRFVVGALPLEAFQGIIDRELRRSSK</sequence>
<feature type="domain" description="Thioredoxin" evidence="6">
    <location>
        <begin position="153"/>
        <end position="357"/>
    </location>
</feature>
<reference evidence="8" key="2">
    <citation type="journal article" date="2018" name="Environ. Microbiol.">
        <title>Bloom of a denitrifying methanotroph, 'Candidatus Methylomirabilis limnetica', in a deep stratified lake.</title>
        <authorList>
            <person name="Graf J.S."/>
            <person name="Mayr M.J."/>
            <person name="Marchant H.K."/>
            <person name="Tienken D."/>
            <person name="Hach P.F."/>
            <person name="Brand A."/>
            <person name="Schubert C.J."/>
            <person name="Kuypers M.M."/>
            <person name="Milucka J."/>
        </authorList>
    </citation>
    <scope>NUCLEOTIDE SEQUENCE [LARGE SCALE GENOMIC DNA]</scope>
    <source>
        <strain evidence="8">Zug</strain>
    </source>
</reference>
<dbReference type="SUPFAM" id="SSF109998">
    <property type="entry name" value="Triger factor/SurA peptide-binding domain-like"/>
    <property type="match status" value="1"/>
</dbReference>
<dbReference type="PANTHER" id="PTHR13887:SF14">
    <property type="entry name" value="DISULFIDE BOND FORMATION PROTEIN D"/>
    <property type="match status" value="1"/>
</dbReference>
<gene>
    <name evidence="7" type="ORF">CLG94_03430</name>
</gene>
<keyword evidence="5" id="KW-0676">Redox-active center</keyword>
<keyword evidence="3" id="KW-0560">Oxidoreductase</keyword>
<dbReference type="PROSITE" id="PS51352">
    <property type="entry name" value="THIOREDOXIN_2"/>
    <property type="match status" value="1"/>
</dbReference>
<comment type="similarity">
    <text evidence="1">Belongs to the thioredoxin family. DsbA subfamily.</text>
</comment>
<dbReference type="SUPFAM" id="SSF52833">
    <property type="entry name" value="Thioredoxin-like"/>
    <property type="match status" value="1"/>
</dbReference>
<evidence type="ECO:0000313" key="7">
    <source>
        <dbReference type="EMBL" id="PTL36736.1"/>
    </source>
</evidence>